<feature type="signal peptide" evidence="1">
    <location>
        <begin position="1"/>
        <end position="21"/>
    </location>
</feature>
<organism evidence="3 4">
    <name type="scientific">Aphanomyces stellatus</name>
    <dbReference type="NCBI Taxonomy" id="120398"/>
    <lineage>
        <taxon>Eukaryota</taxon>
        <taxon>Sar</taxon>
        <taxon>Stramenopiles</taxon>
        <taxon>Oomycota</taxon>
        <taxon>Saprolegniomycetes</taxon>
        <taxon>Saprolegniales</taxon>
        <taxon>Verrucalvaceae</taxon>
        <taxon>Aphanomyces</taxon>
    </lineage>
</organism>
<reference evidence="2" key="2">
    <citation type="submission" date="2019-06" db="EMBL/GenBank/DDBJ databases">
        <title>Genomics analysis of Aphanomyces spp. identifies a new class of oomycete effector associated with host adaptation.</title>
        <authorList>
            <person name="Gaulin E."/>
        </authorList>
    </citation>
    <scope>NUCLEOTIDE SEQUENCE</scope>
    <source>
        <strain evidence="2">CBS 578.67</strain>
    </source>
</reference>
<dbReference type="EMBL" id="CAADRA010000096">
    <property type="protein sequence ID" value="VFT78520.1"/>
    <property type="molecule type" value="Genomic_DNA"/>
</dbReference>
<dbReference type="AlphaFoldDB" id="A0A485K7J6"/>
<feature type="chain" id="PRO_5036115903" evidence="1">
    <location>
        <begin position="22"/>
        <end position="127"/>
    </location>
</feature>
<reference evidence="3 4" key="1">
    <citation type="submission" date="2019-03" db="EMBL/GenBank/DDBJ databases">
        <authorList>
            <person name="Gaulin E."/>
            <person name="Dumas B."/>
        </authorList>
    </citation>
    <scope>NUCLEOTIDE SEQUENCE [LARGE SCALE GENOMIC DNA]</scope>
    <source>
        <strain evidence="3">CBS 568.67</strain>
    </source>
</reference>
<protein>
    <submittedName>
        <fullName evidence="3">Aste57867_1301 protein</fullName>
    </submittedName>
</protein>
<evidence type="ECO:0000313" key="2">
    <source>
        <dbReference type="EMBL" id="KAF0719071.1"/>
    </source>
</evidence>
<evidence type="ECO:0000256" key="1">
    <source>
        <dbReference type="SAM" id="SignalP"/>
    </source>
</evidence>
<evidence type="ECO:0000313" key="3">
    <source>
        <dbReference type="EMBL" id="VFT78520.1"/>
    </source>
</evidence>
<gene>
    <name evidence="3" type="primary">Aste57867_1301</name>
    <name evidence="2" type="ORF">As57867_001300</name>
    <name evidence="3" type="ORF">ASTE57867_1301</name>
</gene>
<name>A0A485K7J6_9STRA</name>
<proteinExistence type="predicted"/>
<dbReference type="EMBL" id="VJMH01000096">
    <property type="protein sequence ID" value="KAF0719071.1"/>
    <property type="molecule type" value="Genomic_DNA"/>
</dbReference>
<sequence length="127" mass="14036">MSCYLSHGSRLLVLLAIVADAQKTDTCPYFDLPREVAAVRMWDASLCRAESLLDMPSSCIVNKSTCAHLPNSTTYQAVGDISKSNDTYVSIESRGRERMDLSKTVLSSKTTSMYDAEMFLVVTNMHA</sequence>
<dbReference type="Proteomes" id="UP000332933">
    <property type="component" value="Unassembled WGS sequence"/>
</dbReference>
<keyword evidence="4" id="KW-1185">Reference proteome</keyword>
<evidence type="ECO:0000313" key="4">
    <source>
        <dbReference type="Proteomes" id="UP000332933"/>
    </source>
</evidence>
<keyword evidence="1" id="KW-0732">Signal</keyword>
<accession>A0A485K7J6</accession>